<organism evidence="1 2">
    <name type="scientific">Pseudorhodoplanes sinuspersici</name>
    <dbReference type="NCBI Taxonomy" id="1235591"/>
    <lineage>
        <taxon>Bacteria</taxon>
        <taxon>Pseudomonadati</taxon>
        <taxon>Pseudomonadota</taxon>
        <taxon>Alphaproteobacteria</taxon>
        <taxon>Hyphomicrobiales</taxon>
        <taxon>Pseudorhodoplanes</taxon>
    </lineage>
</organism>
<sequence>MLAQGLNFATTRDGARLAYRRHGTAGKPRIVLIHSLALDGSVWDGVVARLKDKADLLVYDCRGHGASDRKAGDYTPRLFADDLAVLMDHVGWRDAVVAGCSMGGCVAQAFAGAYPERTQGLALIDTTAWYGEKAPAEWRQRAETARAKGLQSLAEFQTTRWFTDAFREANPDVLEKYIGIFVANDPDCYVASCIMLGDADLRSLMAGYKMPVSVIVGEEDYATPVAAAQALQQGITGATLKILKGRHITPVELPGDIADELQTLAARAYGKA</sequence>
<dbReference type="SUPFAM" id="SSF53474">
    <property type="entry name" value="alpha/beta-Hydrolases"/>
    <property type="match status" value="1"/>
</dbReference>
<gene>
    <name evidence="1" type="ORF">CAK95_14015</name>
</gene>
<proteinExistence type="predicted"/>
<dbReference type="InterPro" id="IPR050471">
    <property type="entry name" value="AB_hydrolase"/>
</dbReference>
<dbReference type="Proteomes" id="UP000194137">
    <property type="component" value="Chromosome"/>
</dbReference>
<dbReference type="InterPro" id="IPR000073">
    <property type="entry name" value="AB_hydrolase_1"/>
</dbReference>
<keyword evidence="2" id="KW-1185">Reference proteome</keyword>
<dbReference type="PRINTS" id="PR00111">
    <property type="entry name" value="ABHYDROLASE"/>
</dbReference>
<protein>
    <submittedName>
        <fullName evidence="1">Lactone hydrolase</fullName>
    </submittedName>
</protein>
<dbReference type="RefSeq" id="WP_086088472.1">
    <property type="nucleotide sequence ID" value="NZ_CP021112.1"/>
</dbReference>
<dbReference type="Gene3D" id="3.40.50.1820">
    <property type="entry name" value="alpha/beta hydrolase"/>
    <property type="match status" value="1"/>
</dbReference>
<name>A0A1W6ZRQ7_9HYPH</name>
<dbReference type="AlphaFoldDB" id="A0A1W6ZRQ7"/>
<dbReference type="OrthoDB" id="9785847at2"/>
<dbReference type="PANTHER" id="PTHR43433:SF5">
    <property type="entry name" value="AB HYDROLASE-1 DOMAIN-CONTAINING PROTEIN"/>
    <property type="match status" value="1"/>
</dbReference>
<dbReference type="STRING" id="1235591.CAK95_14015"/>
<evidence type="ECO:0000313" key="1">
    <source>
        <dbReference type="EMBL" id="ARQ00074.1"/>
    </source>
</evidence>
<dbReference type="GO" id="GO:0016787">
    <property type="term" value="F:hydrolase activity"/>
    <property type="evidence" value="ECO:0007669"/>
    <property type="project" value="UniProtKB-KW"/>
</dbReference>
<accession>A0A1W6ZRQ7</accession>
<dbReference type="EMBL" id="CP021112">
    <property type="protein sequence ID" value="ARQ00074.1"/>
    <property type="molecule type" value="Genomic_DNA"/>
</dbReference>
<keyword evidence="1" id="KW-0378">Hydrolase</keyword>
<dbReference type="KEGG" id="psin:CAK95_14015"/>
<reference evidence="1 2" key="1">
    <citation type="submission" date="2017-05" db="EMBL/GenBank/DDBJ databases">
        <title>Full genome sequence of Pseudorhodoplanes sinuspersici.</title>
        <authorList>
            <person name="Dastgheib S.M.M."/>
            <person name="Shavandi M."/>
            <person name="Tirandaz H."/>
        </authorList>
    </citation>
    <scope>NUCLEOTIDE SEQUENCE [LARGE SCALE GENOMIC DNA]</scope>
    <source>
        <strain evidence="1 2">RIPI110</strain>
    </source>
</reference>
<dbReference type="PANTHER" id="PTHR43433">
    <property type="entry name" value="HYDROLASE, ALPHA/BETA FOLD FAMILY PROTEIN"/>
    <property type="match status" value="1"/>
</dbReference>
<evidence type="ECO:0000313" key="2">
    <source>
        <dbReference type="Proteomes" id="UP000194137"/>
    </source>
</evidence>
<dbReference type="Pfam" id="PF00561">
    <property type="entry name" value="Abhydrolase_1"/>
    <property type="match status" value="1"/>
</dbReference>
<dbReference type="InterPro" id="IPR029058">
    <property type="entry name" value="AB_hydrolase_fold"/>
</dbReference>